<reference evidence="2 3" key="1">
    <citation type="submission" date="2017-01" db="EMBL/GenBank/DDBJ databases">
        <authorList>
            <person name="Varghese N."/>
            <person name="Submissions S."/>
        </authorList>
    </citation>
    <scope>NUCLEOTIDE SEQUENCE [LARGE SCALE GENOMIC DNA]</scope>
    <source>
        <strain evidence="2 3">ATCC 23464</strain>
    </source>
</reference>
<organism evidence="2 3">
    <name type="scientific">Paenibacillus macquariensis</name>
    <dbReference type="NCBI Taxonomy" id="948756"/>
    <lineage>
        <taxon>Bacteria</taxon>
        <taxon>Bacillati</taxon>
        <taxon>Bacillota</taxon>
        <taxon>Bacilli</taxon>
        <taxon>Bacillales</taxon>
        <taxon>Paenibacillaceae</taxon>
        <taxon>Paenibacillus</taxon>
    </lineage>
</organism>
<evidence type="ECO:0000313" key="3">
    <source>
        <dbReference type="Proteomes" id="UP000186666"/>
    </source>
</evidence>
<keyword evidence="1" id="KW-0812">Transmembrane</keyword>
<evidence type="ECO:0000313" key="2">
    <source>
        <dbReference type="EMBL" id="SIR02120.1"/>
    </source>
</evidence>
<accession>A0ABY1JZ29</accession>
<proteinExistence type="predicted"/>
<gene>
    <name evidence="2" type="ORF">SAMN05421578_10624</name>
</gene>
<name>A0ABY1JZ29_9BACL</name>
<sequence length="85" mass="8952">MPNTSNIFRLKVLAKSAPDSADIQLGLNTSFLHLGVALGSGLGGFLIDRYPVTTNTWVAGIMVVLALISAVYSVTKTRNTVSSLS</sequence>
<feature type="transmembrane region" description="Helical" evidence="1">
    <location>
        <begin position="57"/>
        <end position="75"/>
    </location>
</feature>
<dbReference type="InterPro" id="IPR036259">
    <property type="entry name" value="MFS_trans_sf"/>
</dbReference>
<comment type="caution">
    <text evidence="2">The sequence shown here is derived from an EMBL/GenBank/DDBJ whole genome shotgun (WGS) entry which is preliminary data.</text>
</comment>
<evidence type="ECO:0000256" key="1">
    <source>
        <dbReference type="SAM" id="Phobius"/>
    </source>
</evidence>
<dbReference type="RefSeq" id="WP_068580085.1">
    <property type="nucleotide sequence ID" value="NZ_FTNK01000006.1"/>
</dbReference>
<protein>
    <submittedName>
        <fullName evidence="2">MFS transporter, DHA1 family, purine base/nucleoside efflux pump</fullName>
    </submittedName>
</protein>
<dbReference type="Proteomes" id="UP000186666">
    <property type="component" value="Unassembled WGS sequence"/>
</dbReference>
<keyword evidence="1" id="KW-0472">Membrane</keyword>
<keyword evidence="3" id="KW-1185">Reference proteome</keyword>
<feature type="transmembrane region" description="Helical" evidence="1">
    <location>
        <begin position="25"/>
        <end position="45"/>
    </location>
</feature>
<dbReference type="Gene3D" id="1.20.1250.20">
    <property type="entry name" value="MFS general substrate transporter like domains"/>
    <property type="match status" value="1"/>
</dbReference>
<dbReference type="EMBL" id="FTNK01000006">
    <property type="protein sequence ID" value="SIR02120.1"/>
    <property type="molecule type" value="Genomic_DNA"/>
</dbReference>
<dbReference type="SUPFAM" id="SSF103473">
    <property type="entry name" value="MFS general substrate transporter"/>
    <property type="match status" value="1"/>
</dbReference>
<keyword evidence="1" id="KW-1133">Transmembrane helix</keyword>